<dbReference type="AlphaFoldDB" id="A0A5R9GPV1"/>
<evidence type="ECO:0000313" key="2">
    <source>
        <dbReference type="Proteomes" id="UP000306585"/>
    </source>
</evidence>
<comment type="caution">
    <text evidence="1">The sequence shown here is derived from an EMBL/GenBank/DDBJ whole genome shotgun (WGS) entry which is preliminary data.</text>
</comment>
<sequence length="65" mass="7241">MAIHQTISNYLDAVEKSAGIEARSATELEYRGGRSFFLKRSDDRHGQIVDMGNLTLMTRQLQAAA</sequence>
<dbReference type="Proteomes" id="UP000306585">
    <property type="component" value="Unassembled WGS sequence"/>
</dbReference>
<dbReference type="EMBL" id="VBRY01000003">
    <property type="protein sequence ID" value="TLS68291.1"/>
    <property type="molecule type" value="Genomic_DNA"/>
</dbReference>
<protein>
    <submittedName>
        <fullName evidence="1">Uncharacterized protein</fullName>
    </submittedName>
</protein>
<dbReference type="OrthoDB" id="9932700at2"/>
<accession>A0A5R9GPV1</accession>
<organism evidence="1 2">
    <name type="scientific">Mariprofundus erugo</name>
    <dbReference type="NCBI Taxonomy" id="2528639"/>
    <lineage>
        <taxon>Bacteria</taxon>
        <taxon>Pseudomonadati</taxon>
        <taxon>Pseudomonadota</taxon>
        <taxon>Candidatius Mariprofundia</taxon>
        <taxon>Mariprofundales</taxon>
        <taxon>Mariprofundaceae</taxon>
        <taxon>Mariprofundus</taxon>
    </lineage>
</organism>
<name>A0A5R9GPV1_9PROT</name>
<reference evidence="1 2" key="1">
    <citation type="journal article" date="2019" name="Appl. Environ. Microbiol.">
        <title>Environmental Evidence and Genomic Insight of Iron-oxidizing Bacteria Preference Towards More Corrosion Resistant Stainless Steel at Higher Salinities.</title>
        <authorList>
            <person name="Garrison C.E."/>
            <person name="Price K.A."/>
            <person name="Field E.K."/>
        </authorList>
    </citation>
    <scope>NUCLEOTIDE SEQUENCE [LARGE SCALE GENOMIC DNA]</scope>
    <source>
        <strain evidence="1 2">P3</strain>
    </source>
</reference>
<dbReference type="RefSeq" id="WP_138238626.1">
    <property type="nucleotide sequence ID" value="NZ_VBRY01000003.1"/>
</dbReference>
<evidence type="ECO:0000313" key="1">
    <source>
        <dbReference type="EMBL" id="TLS68291.1"/>
    </source>
</evidence>
<gene>
    <name evidence="1" type="ORF">FEF65_04675</name>
</gene>
<proteinExistence type="predicted"/>
<keyword evidence="2" id="KW-1185">Reference proteome</keyword>